<evidence type="ECO:0008006" key="5">
    <source>
        <dbReference type="Google" id="ProtNLM"/>
    </source>
</evidence>
<reference evidence="2 3" key="1">
    <citation type="submission" date="2016-10" db="EMBL/GenBank/DDBJ databases">
        <authorList>
            <person name="de Groot N.N."/>
        </authorList>
    </citation>
    <scope>NUCLEOTIDE SEQUENCE [LARGE SCALE GENOMIC DNA]</scope>
    <source>
        <strain evidence="2 3">CPCC 202808</strain>
    </source>
</reference>
<dbReference type="Proteomes" id="UP000533017">
    <property type="component" value="Unassembled WGS sequence"/>
</dbReference>
<evidence type="ECO:0000313" key="3">
    <source>
        <dbReference type="Proteomes" id="UP000199052"/>
    </source>
</evidence>
<gene>
    <name evidence="1" type="ORF">FHR37_003291</name>
    <name evidence="2" type="ORF">SAMN05421678_101209</name>
</gene>
<evidence type="ECO:0000313" key="2">
    <source>
        <dbReference type="EMBL" id="SFF64769.1"/>
    </source>
</evidence>
<dbReference type="OrthoDB" id="3255669at2"/>
<name>A0A1I2KEN7_9ACTN</name>
<dbReference type="RefSeq" id="WP_092879965.1">
    <property type="nucleotide sequence ID" value="NZ_FOOI01000001.1"/>
</dbReference>
<dbReference type="Proteomes" id="UP000199052">
    <property type="component" value="Unassembled WGS sequence"/>
</dbReference>
<dbReference type="EMBL" id="JACBZA010000001">
    <property type="protein sequence ID" value="NYH84440.1"/>
    <property type="molecule type" value="Genomic_DNA"/>
</dbReference>
<evidence type="ECO:0000313" key="4">
    <source>
        <dbReference type="Proteomes" id="UP000533017"/>
    </source>
</evidence>
<dbReference type="STRING" id="504797.SAMN05421678_101209"/>
<evidence type="ECO:0000313" key="1">
    <source>
        <dbReference type="EMBL" id="NYH84440.1"/>
    </source>
</evidence>
<proteinExistence type="predicted"/>
<reference evidence="1 4" key="2">
    <citation type="submission" date="2020-07" db="EMBL/GenBank/DDBJ databases">
        <title>Sequencing the genomes of 1000 actinobacteria strains.</title>
        <authorList>
            <person name="Klenk H.-P."/>
        </authorList>
    </citation>
    <scope>NUCLEOTIDE SEQUENCE [LARGE SCALE GENOMIC DNA]</scope>
    <source>
        <strain evidence="1 4">DSM 45117</strain>
    </source>
</reference>
<dbReference type="EMBL" id="FOOI01000001">
    <property type="protein sequence ID" value="SFF64769.1"/>
    <property type="molecule type" value="Genomic_DNA"/>
</dbReference>
<keyword evidence="4" id="KW-1185">Reference proteome</keyword>
<protein>
    <recommendedName>
        <fullName evidence="5">Polyketide cyclase / dehydrase and lipid transport</fullName>
    </recommendedName>
</protein>
<organism evidence="2 3">
    <name type="scientific">Actinopolymorpha cephalotaxi</name>
    <dbReference type="NCBI Taxonomy" id="504797"/>
    <lineage>
        <taxon>Bacteria</taxon>
        <taxon>Bacillati</taxon>
        <taxon>Actinomycetota</taxon>
        <taxon>Actinomycetes</taxon>
        <taxon>Propionibacteriales</taxon>
        <taxon>Actinopolymorphaceae</taxon>
        <taxon>Actinopolymorpha</taxon>
    </lineage>
</organism>
<dbReference type="AlphaFoldDB" id="A0A1I2KEN7"/>
<sequence>MRLPQVWGARPEEMVAEYPCDEYFDGPTTAYFRAVTARADVPTVFRWLCQLKVAPYSYDLVDNRGRRSPRQLTPGAEHLEVGQRFVRIFTLAEFTYDQHLTLLLTDRAGRRAFGELAITYTVRPDPHASPGQDKTRLVAKLVLPPARHPAARLRQSLLGWGDLVMMRAELLNLAHLAERTARSRPLTGQARPGA</sequence>
<accession>A0A1I2KEN7</accession>